<sequence>LLRTTRSIVSGSAALLMVTDLEFVPGDLDIYMPLSQEEPAMAIVQRHMNFELVTSRMPRGYPDNSGITKVHRLEKGARSMNIIIVQGEDPAIAIFHFHSTIVMNYLTGFGLYCAYPSLTLSDVGVVNLPAVLRELGIRRNAEECFDKYRARG</sequence>
<name>A0AAD6TDL1_9AGAR</name>
<keyword evidence="2" id="KW-1185">Reference proteome</keyword>
<proteinExistence type="predicted"/>
<protein>
    <submittedName>
        <fullName evidence="1">Uncharacterized protein</fullName>
    </submittedName>
</protein>
<organism evidence="1 2">
    <name type="scientific">Mycena alexandri</name>
    <dbReference type="NCBI Taxonomy" id="1745969"/>
    <lineage>
        <taxon>Eukaryota</taxon>
        <taxon>Fungi</taxon>
        <taxon>Dikarya</taxon>
        <taxon>Basidiomycota</taxon>
        <taxon>Agaricomycotina</taxon>
        <taxon>Agaricomycetes</taxon>
        <taxon>Agaricomycetidae</taxon>
        <taxon>Agaricales</taxon>
        <taxon>Marasmiineae</taxon>
        <taxon>Mycenaceae</taxon>
        <taxon>Mycena</taxon>
    </lineage>
</organism>
<comment type="caution">
    <text evidence="1">The sequence shown here is derived from an EMBL/GenBank/DDBJ whole genome shotgun (WGS) entry which is preliminary data.</text>
</comment>
<feature type="non-terminal residue" evidence="1">
    <location>
        <position position="152"/>
    </location>
</feature>
<dbReference type="Proteomes" id="UP001218188">
    <property type="component" value="Unassembled WGS sequence"/>
</dbReference>
<evidence type="ECO:0000313" key="1">
    <source>
        <dbReference type="EMBL" id="KAJ7044249.1"/>
    </source>
</evidence>
<accession>A0AAD6TDL1</accession>
<evidence type="ECO:0000313" key="2">
    <source>
        <dbReference type="Proteomes" id="UP001218188"/>
    </source>
</evidence>
<dbReference type="AlphaFoldDB" id="A0AAD6TDL1"/>
<gene>
    <name evidence="1" type="ORF">C8F04DRAFT_896201</name>
</gene>
<feature type="non-terminal residue" evidence="1">
    <location>
        <position position="1"/>
    </location>
</feature>
<dbReference type="EMBL" id="JARJCM010000007">
    <property type="protein sequence ID" value="KAJ7044249.1"/>
    <property type="molecule type" value="Genomic_DNA"/>
</dbReference>
<reference evidence="1" key="1">
    <citation type="submission" date="2023-03" db="EMBL/GenBank/DDBJ databases">
        <title>Massive genome expansion in bonnet fungi (Mycena s.s.) driven by repeated elements and novel gene families across ecological guilds.</title>
        <authorList>
            <consortium name="Lawrence Berkeley National Laboratory"/>
            <person name="Harder C.B."/>
            <person name="Miyauchi S."/>
            <person name="Viragh M."/>
            <person name="Kuo A."/>
            <person name="Thoen E."/>
            <person name="Andreopoulos B."/>
            <person name="Lu D."/>
            <person name="Skrede I."/>
            <person name="Drula E."/>
            <person name="Henrissat B."/>
            <person name="Morin E."/>
            <person name="Kohler A."/>
            <person name="Barry K."/>
            <person name="LaButti K."/>
            <person name="Morin E."/>
            <person name="Salamov A."/>
            <person name="Lipzen A."/>
            <person name="Mereny Z."/>
            <person name="Hegedus B."/>
            <person name="Baldrian P."/>
            <person name="Stursova M."/>
            <person name="Weitz H."/>
            <person name="Taylor A."/>
            <person name="Grigoriev I.V."/>
            <person name="Nagy L.G."/>
            <person name="Martin F."/>
            <person name="Kauserud H."/>
        </authorList>
    </citation>
    <scope>NUCLEOTIDE SEQUENCE</scope>
    <source>
        <strain evidence="1">CBHHK200</strain>
    </source>
</reference>